<keyword evidence="3" id="KW-1185">Reference proteome</keyword>
<dbReference type="InterPro" id="IPR041176">
    <property type="entry name" value="VWA_3_C"/>
</dbReference>
<dbReference type="InterPro" id="IPR036465">
    <property type="entry name" value="vWFA_dom_sf"/>
</dbReference>
<dbReference type="CDD" id="cd00198">
    <property type="entry name" value="vWFA"/>
    <property type="match status" value="1"/>
</dbReference>
<dbReference type="OrthoDB" id="568872at2"/>
<dbReference type="Pfam" id="PF18571">
    <property type="entry name" value="VWA_3_C"/>
    <property type="match status" value="1"/>
</dbReference>
<evidence type="ECO:0000313" key="3">
    <source>
        <dbReference type="Proteomes" id="UP000319103"/>
    </source>
</evidence>
<evidence type="ECO:0000313" key="2">
    <source>
        <dbReference type="EMBL" id="TQF03160.1"/>
    </source>
</evidence>
<gene>
    <name evidence="2" type="ORF">E6W39_14035</name>
</gene>
<dbReference type="Pfam" id="PF13768">
    <property type="entry name" value="VWA_3"/>
    <property type="match status" value="1"/>
</dbReference>
<dbReference type="RefSeq" id="WP_141633832.1">
    <property type="nucleotide sequence ID" value="NZ_VIGB01000003.1"/>
</dbReference>
<dbReference type="InterPro" id="IPR002035">
    <property type="entry name" value="VWF_A"/>
</dbReference>
<accession>A0A540W2A6</accession>
<dbReference type="Proteomes" id="UP000319103">
    <property type="component" value="Unassembled WGS sequence"/>
</dbReference>
<proteinExistence type="predicted"/>
<evidence type="ECO:0000259" key="1">
    <source>
        <dbReference type="PROSITE" id="PS50234"/>
    </source>
</evidence>
<dbReference type="AlphaFoldDB" id="A0A540W2A6"/>
<feature type="domain" description="VWFA" evidence="1">
    <location>
        <begin position="63"/>
        <end position="247"/>
    </location>
</feature>
<dbReference type="Gene3D" id="3.40.50.410">
    <property type="entry name" value="von Willebrand factor, type A domain"/>
    <property type="match status" value="1"/>
</dbReference>
<organism evidence="2 3">
    <name type="scientific">Kitasatospora acidiphila</name>
    <dbReference type="NCBI Taxonomy" id="2567942"/>
    <lineage>
        <taxon>Bacteria</taxon>
        <taxon>Bacillati</taxon>
        <taxon>Actinomycetota</taxon>
        <taxon>Actinomycetes</taxon>
        <taxon>Kitasatosporales</taxon>
        <taxon>Streptomycetaceae</taxon>
        <taxon>Kitasatospora</taxon>
    </lineage>
</organism>
<comment type="caution">
    <text evidence="2">The sequence shown here is derived from an EMBL/GenBank/DDBJ whole genome shotgun (WGS) entry which is preliminary data.</text>
</comment>
<protein>
    <submittedName>
        <fullName evidence="2">VWA domain-containing protein</fullName>
    </submittedName>
</protein>
<dbReference type="SUPFAM" id="SSF53300">
    <property type="entry name" value="vWA-like"/>
    <property type="match status" value="1"/>
</dbReference>
<sequence length="454" mass="47872">MASLTKSNLPRFATEIFQNEYLAEGAREVNAIVTVTATGGGTTGGRPLGLGADAAPGAAQDAAVVLMVDCSGSMDYPPTKMRNARDATAVAIDTIRDGVAFAVVAGTHEAREVYPANGSLAVASPATREAAKQSLRKLTAGGGTAIGTWLTLADRLFLTRHDIAIRHGILLTDGRNEHEKPADLQKTLDRVSGHFTADCRGVGTDWEVAELRKIASALLGTADIVAEPADLAEDFRSMMTAAMGKQVADVALRVWTPANAQVKFVKQVAPDLEDLTGRRAEAGPRAGDYPTGSWGDESRDYHVCVEVPSAAVGNEMLAARISLVLPGADGSTEVLAQGLVRAVWTDDLASSTRISPQVAHYTGQAELASSIQEGLEAQRAGDMDTATAKLGAAVRLAHQTGNEGTFKLLQKVVDVVDPKEGTVRFRKDVSEADSMTLETRSTKTVRVAAKKREG</sequence>
<dbReference type="PROSITE" id="PS50234">
    <property type="entry name" value="VWFA"/>
    <property type="match status" value="1"/>
</dbReference>
<dbReference type="SMART" id="SM00327">
    <property type="entry name" value="VWA"/>
    <property type="match status" value="1"/>
</dbReference>
<dbReference type="Gene3D" id="2.60.40.3670">
    <property type="match status" value="1"/>
</dbReference>
<dbReference type="Gene3D" id="1.20.120.1690">
    <property type="match status" value="1"/>
</dbReference>
<dbReference type="EMBL" id="VIGB01000003">
    <property type="protein sequence ID" value="TQF03160.1"/>
    <property type="molecule type" value="Genomic_DNA"/>
</dbReference>
<reference evidence="2 3" key="1">
    <citation type="submission" date="2019-06" db="EMBL/GenBank/DDBJ databases">
        <title>Description of Kitasatospora acidophila sp. nov. isolated from pine grove soil, and reclassification of Streptomyces novaecaesareae to Kitasatospora novaeceasareae comb. nov.</title>
        <authorList>
            <person name="Kim M.J."/>
        </authorList>
    </citation>
    <scope>NUCLEOTIDE SEQUENCE [LARGE SCALE GENOMIC DNA]</scope>
    <source>
        <strain evidence="2 3">MMS16-CNU292</strain>
    </source>
</reference>
<name>A0A540W2A6_9ACTN</name>